<dbReference type="EMBL" id="CAADFL010000867">
    <property type="protein sequence ID" value="VFK22542.1"/>
    <property type="molecule type" value="Genomic_DNA"/>
</dbReference>
<dbReference type="EMBL" id="CAADEZ010000100">
    <property type="protein sequence ID" value="VFJ52271.1"/>
    <property type="molecule type" value="Genomic_DNA"/>
</dbReference>
<dbReference type="AlphaFoldDB" id="A0A450SGR5"/>
<reference evidence="1" key="1">
    <citation type="submission" date="2019-02" db="EMBL/GenBank/DDBJ databases">
        <authorList>
            <person name="Gruber-Vodicka R. H."/>
            <person name="Seah K. B. B."/>
        </authorList>
    </citation>
    <scope>NUCLEOTIDE SEQUENCE</scope>
    <source>
        <strain evidence="1">BECK_BZ163</strain>
        <strain evidence="3">BECK_BZ164</strain>
        <strain evidence="2">BECK_BZ165</strain>
    </source>
</reference>
<name>A0A450SGR5_9GAMM</name>
<sequence>MAGWWIRGDCRKRIYRHLLSLSLFHRGFPKIIRVHDRKNSHIERNYLPYTTIRRFLVFLVRFSCSHPHKVLVRYRSYRAFPIASSDSDSDSDSERTTTPVAAWLHCITIRRFLVFLVRFSCSHFHKVLVRYRYRDSLSLSILSGFFDSE</sequence>
<evidence type="ECO:0000313" key="3">
    <source>
        <dbReference type="EMBL" id="VFK22542.1"/>
    </source>
</evidence>
<evidence type="ECO:0000313" key="1">
    <source>
        <dbReference type="EMBL" id="VFJ52271.1"/>
    </source>
</evidence>
<dbReference type="EMBL" id="CAADFA010000245">
    <property type="protein sequence ID" value="VFJ59385.1"/>
    <property type="molecule type" value="Genomic_DNA"/>
</dbReference>
<organism evidence="1">
    <name type="scientific">Candidatus Kentrum sp. FM</name>
    <dbReference type="NCBI Taxonomy" id="2126340"/>
    <lineage>
        <taxon>Bacteria</taxon>
        <taxon>Pseudomonadati</taxon>
        <taxon>Pseudomonadota</taxon>
        <taxon>Gammaproteobacteria</taxon>
        <taxon>Candidatus Kentrum</taxon>
    </lineage>
</organism>
<gene>
    <name evidence="1" type="ORF">BECKFM1743A_GA0114220_101006</name>
    <name evidence="3" type="ORF">BECKFM1743B_GA0114221_108672</name>
    <name evidence="2" type="ORF">BECKFM1743C_GA0114222_102452</name>
</gene>
<evidence type="ECO:0000313" key="2">
    <source>
        <dbReference type="EMBL" id="VFJ59385.1"/>
    </source>
</evidence>
<proteinExistence type="predicted"/>
<accession>A0A450SGR5</accession>
<protein>
    <submittedName>
        <fullName evidence="1">Uncharacterized protein</fullName>
    </submittedName>
</protein>